<evidence type="ECO:0000313" key="6">
    <source>
        <dbReference type="Proteomes" id="UP000030752"/>
    </source>
</evidence>
<dbReference type="STRING" id="1220924.W2S1L1"/>
<comment type="similarity">
    <text evidence="1 4">Belongs to the short-chain dehydrogenases/reductases (SDR) family.</text>
</comment>
<dbReference type="GO" id="GO:0005783">
    <property type="term" value="C:endoplasmic reticulum"/>
    <property type="evidence" value="ECO:0007669"/>
    <property type="project" value="TreeGrafter"/>
</dbReference>
<dbReference type="eggNOG" id="KOG1209">
    <property type="taxonomic scope" value="Eukaryota"/>
</dbReference>
<dbReference type="InterPro" id="IPR020904">
    <property type="entry name" value="Sc_DH/Rdtase_CS"/>
</dbReference>
<evidence type="ECO:0000256" key="3">
    <source>
        <dbReference type="ARBA" id="ARBA00023002"/>
    </source>
</evidence>
<keyword evidence="2" id="KW-0521">NADP</keyword>
<keyword evidence="3" id="KW-0560">Oxidoreductase</keyword>
<dbReference type="SUPFAM" id="SSF51735">
    <property type="entry name" value="NAD(P)-binding Rossmann-fold domains"/>
    <property type="match status" value="1"/>
</dbReference>
<dbReference type="PANTHER" id="PTHR44169">
    <property type="entry name" value="NADPH-DEPENDENT 1-ACYLDIHYDROXYACETONE PHOSPHATE REDUCTASE"/>
    <property type="match status" value="1"/>
</dbReference>
<dbReference type="Pfam" id="PF00106">
    <property type="entry name" value="adh_short"/>
    <property type="match status" value="1"/>
</dbReference>
<dbReference type="InterPro" id="IPR036291">
    <property type="entry name" value="NAD(P)-bd_dom_sf"/>
</dbReference>
<dbReference type="GO" id="GO:0019433">
    <property type="term" value="P:triglyceride catabolic process"/>
    <property type="evidence" value="ECO:0007669"/>
    <property type="project" value="TreeGrafter"/>
</dbReference>
<organism evidence="5 6">
    <name type="scientific">Cyphellophora europaea (strain CBS 101466)</name>
    <name type="common">Phialophora europaea</name>
    <dbReference type="NCBI Taxonomy" id="1220924"/>
    <lineage>
        <taxon>Eukaryota</taxon>
        <taxon>Fungi</taxon>
        <taxon>Dikarya</taxon>
        <taxon>Ascomycota</taxon>
        <taxon>Pezizomycotina</taxon>
        <taxon>Eurotiomycetes</taxon>
        <taxon>Chaetothyriomycetidae</taxon>
        <taxon>Chaetothyriales</taxon>
        <taxon>Cyphellophoraceae</taxon>
        <taxon>Cyphellophora</taxon>
    </lineage>
</organism>
<reference evidence="5 6" key="1">
    <citation type="submission" date="2013-03" db="EMBL/GenBank/DDBJ databases">
        <title>The Genome Sequence of Phialophora europaea CBS 101466.</title>
        <authorList>
            <consortium name="The Broad Institute Genomics Platform"/>
            <person name="Cuomo C."/>
            <person name="de Hoog S."/>
            <person name="Gorbushina A."/>
            <person name="Walker B."/>
            <person name="Young S.K."/>
            <person name="Zeng Q."/>
            <person name="Gargeya S."/>
            <person name="Fitzgerald M."/>
            <person name="Haas B."/>
            <person name="Abouelleil A."/>
            <person name="Allen A.W."/>
            <person name="Alvarado L."/>
            <person name="Arachchi H.M."/>
            <person name="Berlin A.M."/>
            <person name="Chapman S.B."/>
            <person name="Gainer-Dewar J."/>
            <person name="Goldberg J."/>
            <person name="Griggs A."/>
            <person name="Gujja S."/>
            <person name="Hansen M."/>
            <person name="Howarth C."/>
            <person name="Imamovic A."/>
            <person name="Ireland A."/>
            <person name="Larimer J."/>
            <person name="McCowan C."/>
            <person name="Murphy C."/>
            <person name="Pearson M."/>
            <person name="Poon T.W."/>
            <person name="Priest M."/>
            <person name="Roberts A."/>
            <person name="Saif S."/>
            <person name="Shea T."/>
            <person name="Sisk P."/>
            <person name="Sykes S."/>
            <person name="Wortman J."/>
            <person name="Nusbaum C."/>
            <person name="Birren B."/>
        </authorList>
    </citation>
    <scope>NUCLEOTIDE SEQUENCE [LARGE SCALE GENOMIC DNA]</scope>
    <source>
        <strain evidence="5 6">CBS 101466</strain>
    </source>
</reference>
<accession>W2S1L1</accession>
<evidence type="ECO:0000256" key="1">
    <source>
        <dbReference type="ARBA" id="ARBA00006484"/>
    </source>
</evidence>
<dbReference type="InterPro" id="IPR002347">
    <property type="entry name" value="SDR_fam"/>
</dbReference>
<dbReference type="PROSITE" id="PS00061">
    <property type="entry name" value="ADH_SHORT"/>
    <property type="match status" value="1"/>
</dbReference>
<evidence type="ECO:0000256" key="2">
    <source>
        <dbReference type="ARBA" id="ARBA00022857"/>
    </source>
</evidence>
<dbReference type="RefSeq" id="XP_008714201.1">
    <property type="nucleotide sequence ID" value="XM_008715979.1"/>
</dbReference>
<proteinExistence type="inferred from homology"/>
<gene>
    <name evidence="5" type="ORF">HMPREF1541_01621</name>
</gene>
<dbReference type="PRINTS" id="PR00081">
    <property type="entry name" value="GDHRDH"/>
</dbReference>
<dbReference type="FunCoup" id="W2S1L1">
    <property type="interactions" value="246"/>
</dbReference>
<dbReference type="HOGENOM" id="CLU_010194_2_9_1"/>
<dbReference type="GeneID" id="19968960"/>
<dbReference type="OrthoDB" id="2102561at2759"/>
<keyword evidence="6" id="KW-1185">Reference proteome</keyword>
<dbReference type="GO" id="GO:0005811">
    <property type="term" value="C:lipid droplet"/>
    <property type="evidence" value="ECO:0007669"/>
    <property type="project" value="TreeGrafter"/>
</dbReference>
<dbReference type="GO" id="GO:0006654">
    <property type="term" value="P:phosphatidic acid biosynthetic process"/>
    <property type="evidence" value="ECO:0007669"/>
    <property type="project" value="TreeGrafter"/>
</dbReference>
<dbReference type="VEuPathDB" id="FungiDB:HMPREF1541_01621"/>
<dbReference type="Proteomes" id="UP000030752">
    <property type="component" value="Unassembled WGS sequence"/>
</dbReference>
<dbReference type="CDD" id="cd05374">
    <property type="entry name" value="17beta-HSD-like_SDR_c"/>
    <property type="match status" value="1"/>
</dbReference>
<evidence type="ECO:0000313" key="5">
    <source>
        <dbReference type="EMBL" id="ETN42465.1"/>
    </source>
</evidence>
<dbReference type="AlphaFoldDB" id="W2S1L1"/>
<dbReference type="PRINTS" id="PR00080">
    <property type="entry name" value="SDRFAMILY"/>
</dbReference>
<dbReference type="Gene3D" id="3.40.50.720">
    <property type="entry name" value="NAD(P)-binding Rossmann-like Domain"/>
    <property type="match status" value="1"/>
</dbReference>
<protein>
    <submittedName>
        <fullName evidence="5">Uncharacterized protein</fullName>
    </submittedName>
</protein>
<evidence type="ECO:0000256" key="4">
    <source>
        <dbReference type="RuleBase" id="RU000363"/>
    </source>
</evidence>
<dbReference type="InParanoid" id="W2S1L1"/>
<sequence>MASATVPKSVLITGCSPGGIGYALAVALHERGWKVIATARSTDAIAALDAIGIQTVPLEVTNDESIASCFKHTRSATNGRGLDMFINNAGVSYTVAALDMNISEVRQIFDTNVFAVMALCQTFTPLLMQAKGTIVMIGSLAGVIPYVFGAGYNASKAALHQYANTLRVELAPFDVKVITVVTGGVASQLTKHVTRSLPPDSYYSQLEDVYQERQKHSASVGITPDQYAKDVLPQILPGGGPWPWRWFLRDARKKWIWAGGQSGRVWFLSGGWLWSSVFDVFFTLKFKLNTLKEKHKTA</sequence>
<dbReference type="GO" id="GO:0004806">
    <property type="term" value="F:triacylglycerol lipase activity"/>
    <property type="evidence" value="ECO:0007669"/>
    <property type="project" value="TreeGrafter"/>
</dbReference>
<dbReference type="EMBL" id="KB822718">
    <property type="protein sequence ID" value="ETN42465.1"/>
    <property type="molecule type" value="Genomic_DNA"/>
</dbReference>
<dbReference type="PANTHER" id="PTHR44169:SF15">
    <property type="entry name" value="CHAIN DEHYDROGENASE_REDUCTASE (AYR1), PUTATIVE (AFU_ORTHOLOGUE AFUA_4G04530)-RELATED"/>
    <property type="match status" value="1"/>
</dbReference>
<dbReference type="GO" id="GO:0000140">
    <property type="term" value="F:acylglycerone-phosphate reductase (NADP+) activity"/>
    <property type="evidence" value="ECO:0007669"/>
    <property type="project" value="TreeGrafter"/>
</dbReference>
<name>W2S1L1_CYPE1</name>